<comment type="caution">
    <text evidence="4">The sequence shown here is derived from an EMBL/GenBank/DDBJ whole genome shotgun (WGS) entry which is preliminary data.</text>
</comment>
<organism evidence="4 5">
    <name type="scientific">Alloprevotella tannerae</name>
    <dbReference type="NCBI Taxonomy" id="76122"/>
    <lineage>
        <taxon>Bacteria</taxon>
        <taxon>Pseudomonadati</taxon>
        <taxon>Bacteroidota</taxon>
        <taxon>Bacteroidia</taxon>
        <taxon>Bacteroidales</taxon>
        <taxon>Prevotellaceae</taxon>
        <taxon>Alloprevotella</taxon>
    </lineage>
</organism>
<keyword evidence="2" id="KW-0812">Transmembrane</keyword>
<feature type="transmembrane region" description="Helical" evidence="2">
    <location>
        <begin position="222"/>
        <end position="242"/>
    </location>
</feature>
<dbReference type="InterPro" id="IPR002656">
    <property type="entry name" value="Acyl_transf_3_dom"/>
</dbReference>
<evidence type="ECO:0000313" key="5">
    <source>
        <dbReference type="Proteomes" id="UP000704068"/>
    </source>
</evidence>
<feature type="region of interest" description="Disordered" evidence="1">
    <location>
        <begin position="426"/>
        <end position="458"/>
    </location>
</feature>
<feature type="transmembrane region" description="Helical" evidence="2">
    <location>
        <begin position="294"/>
        <end position="317"/>
    </location>
</feature>
<keyword evidence="4" id="KW-0012">Acyltransferase</keyword>
<dbReference type="GO" id="GO:0016747">
    <property type="term" value="F:acyltransferase activity, transferring groups other than amino-acyl groups"/>
    <property type="evidence" value="ECO:0007669"/>
    <property type="project" value="InterPro"/>
</dbReference>
<feature type="transmembrane region" description="Helical" evidence="2">
    <location>
        <begin position="31"/>
        <end position="51"/>
    </location>
</feature>
<feature type="transmembrane region" description="Helical" evidence="2">
    <location>
        <begin position="137"/>
        <end position="156"/>
    </location>
</feature>
<protein>
    <submittedName>
        <fullName evidence="4">Acyltransferase family protein</fullName>
    </submittedName>
</protein>
<evidence type="ECO:0000256" key="1">
    <source>
        <dbReference type="SAM" id="MobiDB-lite"/>
    </source>
</evidence>
<accession>A0A929RYL5</accession>
<dbReference type="Proteomes" id="UP000704068">
    <property type="component" value="Unassembled WGS sequence"/>
</dbReference>
<reference evidence="4" key="1">
    <citation type="submission" date="2020-04" db="EMBL/GenBank/DDBJ databases">
        <title>Deep metagenomics examines the oral microbiome during advanced dental caries in children, revealing novel taxa and co-occurrences with host molecules.</title>
        <authorList>
            <person name="Baker J.L."/>
            <person name="Morton J.T."/>
            <person name="Dinis M."/>
            <person name="Alvarez R."/>
            <person name="Tran N.C."/>
            <person name="Knight R."/>
            <person name="Edlund A."/>
        </authorList>
    </citation>
    <scope>NUCLEOTIDE SEQUENCE</scope>
    <source>
        <strain evidence="4">JCVI_34_bin.1</strain>
    </source>
</reference>
<feature type="transmembrane region" description="Helical" evidence="2">
    <location>
        <begin position="196"/>
        <end position="215"/>
    </location>
</feature>
<keyword evidence="4" id="KW-0808">Transferase</keyword>
<gene>
    <name evidence="4" type="ORF">HXK21_05370</name>
</gene>
<keyword evidence="2" id="KW-1133">Transmembrane helix</keyword>
<name>A0A929RYL5_9BACT</name>
<feature type="compositionally biased region" description="Acidic residues" evidence="1">
    <location>
        <begin position="432"/>
        <end position="446"/>
    </location>
</feature>
<feature type="transmembrane region" description="Helical" evidence="2">
    <location>
        <begin position="337"/>
        <end position="355"/>
    </location>
</feature>
<feature type="transmembrane region" description="Helical" evidence="2">
    <location>
        <begin position="168"/>
        <end position="190"/>
    </location>
</feature>
<proteinExistence type="predicted"/>
<dbReference type="AlphaFoldDB" id="A0A929RYL5"/>
<feature type="domain" description="Acyltransferase 3" evidence="3">
    <location>
        <begin position="9"/>
        <end position="314"/>
    </location>
</feature>
<feature type="transmembrane region" description="Helical" evidence="2">
    <location>
        <begin position="71"/>
        <end position="90"/>
    </location>
</feature>
<evidence type="ECO:0000256" key="2">
    <source>
        <dbReference type="SAM" id="Phobius"/>
    </source>
</evidence>
<dbReference type="Pfam" id="PF01757">
    <property type="entry name" value="Acyl_transf_3"/>
    <property type="match status" value="1"/>
</dbReference>
<feature type="transmembrane region" description="Helical" evidence="2">
    <location>
        <begin position="7"/>
        <end position="25"/>
    </location>
</feature>
<feature type="transmembrane region" description="Helical" evidence="2">
    <location>
        <begin position="254"/>
        <end position="273"/>
    </location>
</feature>
<dbReference type="RefSeq" id="WP_303763898.1">
    <property type="nucleotide sequence ID" value="NZ_JABZGR010000013.1"/>
</dbReference>
<evidence type="ECO:0000313" key="4">
    <source>
        <dbReference type="EMBL" id="MBF0970454.1"/>
    </source>
</evidence>
<evidence type="ECO:0000259" key="3">
    <source>
        <dbReference type="Pfam" id="PF01757"/>
    </source>
</evidence>
<sequence>MNAQRDISFSICKAFAIIFVVLSHAGGPAWLSSFVFQFHVPVFFLCAGYFFKPTALNDEKTFLLKRLRSLYFPFVRWSLFFLIIHNALFYTGLLNETYGNGAGGVLHPYNWPVFSQRVWNVVFGMSGYDEFLTGSYWFFRSLFVGSLGFFVLLKILHHYNRRKPIHHLVGAIVVLLWLTILWMLTSGLYVPGMAQGGYRELMGASLLGLGFLYRYFSERIKLNLQVLLCCLIFLVVATIYFPTSMAPHPTLLQFFTLPLTALAGFFLLRRLSLLLAARPSFLTRTLAYIGDHSLYVFAFHLVAFKLVSMLKVEVLGLPWEAVGGHPVVQAGAATDGFFLLYVLVGVAVPLLWNAGYKYLERTFHFNLSLSSLLSWDLSRQIAALVWLLLKGLGRGIYWFLRFIVLSVNRFFNGLISLGKGIIEASRPRDELPEGEEDEEEEEDDREDGGSNFGRDLFS</sequence>
<dbReference type="EMBL" id="JABZGR010000013">
    <property type="protein sequence ID" value="MBF0970454.1"/>
    <property type="molecule type" value="Genomic_DNA"/>
</dbReference>
<keyword evidence="2" id="KW-0472">Membrane</keyword>